<dbReference type="STRING" id="33114.A0A2G2XNY0"/>
<comment type="caution">
    <text evidence="2">The sequence shown here is derived from an EMBL/GenBank/DDBJ whole genome shotgun (WGS) entry which is preliminary data.</text>
</comment>
<dbReference type="OrthoDB" id="884464at2759"/>
<dbReference type="Proteomes" id="UP000224567">
    <property type="component" value="Unassembled WGS sequence"/>
</dbReference>
<dbReference type="PANTHER" id="PTHR32246">
    <property type="entry name" value="INGRESSION PROTEIN FIC1"/>
    <property type="match status" value="1"/>
</dbReference>
<dbReference type="EMBL" id="MLFT02000001">
    <property type="protein sequence ID" value="PHT59180.1"/>
    <property type="molecule type" value="Genomic_DNA"/>
</dbReference>
<dbReference type="InterPro" id="IPR035892">
    <property type="entry name" value="C2_domain_sf"/>
</dbReference>
<evidence type="ECO:0000313" key="2">
    <source>
        <dbReference type="EMBL" id="PHT59180.1"/>
    </source>
</evidence>
<reference evidence="3" key="2">
    <citation type="journal article" date="2017" name="J. Anim. Genet.">
        <title>Multiple reference genome sequences of hot pepper reveal the massive evolution of plant disease resistance genes by retroduplication.</title>
        <authorList>
            <person name="Kim S."/>
            <person name="Park J."/>
            <person name="Yeom S.-I."/>
            <person name="Kim Y.-M."/>
            <person name="Seo E."/>
            <person name="Kim K.-T."/>
            <person name="Kim M.-S."/>
            <person name="Lee J.M."/>
            <person name="Cheong K."/>
            <person name="Shin H.-S."/>
            <person name="Kim S.-B."/>
            <person name="Han K."/>
            <person name="Lee J."/>
            <person name="Park M."/>
            <person name="Lee H.-A."/>
            <person name="Lee H.-Y."/>
            <person name="Lee Y."/>
            <person name="Oh S."/>
            <person name="Lee J.H."/>
            <person name="Choi E."/>
            <person name="Choi E."/>
            <person name="Lee S.E."/>
            <person name="Jeon J."/>
            <person name="Kim H."/>
            <person name="Choi G."/>
            <person name="Song H."/>
            <person name="Lee J."/>
            <person name="Lee S.-C."/>
            <person name="Kwon J.-K."/>
            <person name="Lee H.-Y."/>
            <person name="Koo N."/>
            <person name="Hong Y."/>
            <person name="Kim R.W."/>
            <person name="Kang W.-H."/>
            <person name="Huh J.H."/>
            <person name="Kang B.-C."/>
            <person name="Yang T.-J."/>
            <person name="Lee Y.-H."/>
            <person name="Bennetzen J.L."/>
            <person name="Choi D."/>
        </authorList>
    </citation>
    <scope>NUCLEOTIDE SEQUENCE [LARGE SCALE GENOMIC DNA]</scope>
    <source>
        <strain evidence="3">cv. PBC81</strain>
    </source>
</reference>
<evidence type="ECO:0000259" key="1">
    <source>
        <dbReference type="PROSITE" id="PS50004"/>
    </source>
</evidence>
<organism evidence="2 3">
    <name type="scientific">Capsicum baccatum</name>
    <name type="common">Peruvian pepper</name>
    <dbReference type="NCBI Taxonomy" id="33114"/>
    <lineage>
        <taxon>Eukaryota</taxon>
        <taxon>Viridiplantae</taxon>
        <taxon>Streptophyta</taxon>
        <taxon>Embryophyta</taxon>
        <taxon>Tracheophyta</taxon>
        <taxon>Spermatophyta</taxon>
        <taxon>Magnoliopsida</taxon>
        <taxon>eudicotyledons</taxon>
        <taxon>Gunneridae</taxon>
        <taxon>Pentapetalae</taxon>
        <taxon>asterids</taxon>
        <taxon>lamiids</taxon>
        <taxon>Solanales</taxon>
        <taxon>Solanaceae</taxon>
        <taxon>Solanoideae</taxon>
        <taxon>Capsiceae</taxon>
        <taxon>Capsicum</taxon>
    </lineage>
</organism>
<accession>A0A2G2XNY0</accession>
<reference evidence="2 3" key="1">
    <citation type="journal article" date="2017" name="Genome Biol.">
        <title>New reference genome sequences of hot pepper reveal the massive evolution of plant disease-resistance genes by retroduplication.</title>
        <authorList>
            <person name="Kim S."/>
            <person name="Park J."/>
            <person name="Yeom S.I."/>
            <person name="Kim Y.M."/>
            <person name="Seo E."/>
            <person name="Kim K.T."/>
            <person name="Kim M.S."/>
            <person name="Lee J.M."/>
            <person name="Cheong K."/>
            <person name="Shin H.S."/>
            <person name="Kim S.B."/>
            <person name="Han K."/>
            <person name="Lee J."/>
            <person name="Park M."/>
            <person name="Lee H.A."/>
            <person name="Lee H.Y."/>
            <person name="Lee Y."/>
            <person name="Oh S."/>
            <person name="Lee J.H."/>
            <person name="Choi E."/>
            <person name="Choi E."/>
            <person name="Lee S.E."/>
            <person name="Jeon J."/>
            <person name="Kim H."/>
            <person name="Choi G."/>
            <person name="Song H."/>
            <person name="Lee J."/>
            <person name="Lee S.C."/>
            <person name="Kwon J.K."/>
            <person name="Lee H.Y."/>
            <person name="Koo N."/>
            <person name="Hong Y."/>
            <person name="Kim R.W."/>
            <person name="Kang W.H."/>
            <person name="Huh J.H."/>
            <person name="Kang B.C."/>
            <person name="Yang T.J."/>
            <person name="Lee Y.H."/>
            <person name="Bennetzen J.L."/>
            <person name="Choi D."/>
        </authorList>
    </citation>
    <scope>NUCLEOTIDE SEQUENCE [LARGE SCALE GENOMIC DNA]</scope>
    <source>
        <strain evidence="3">cv. PBC81</strain>
    </source>
</reference>
<dbReference type="SUPFAM" id="SSF49562">
    <property type="entry name" value="C2 domain (Calcium/lipid-binding domain, CaLB)"/>
    <property type="match status" value="2"/>
</dbReference>
<dbReference type="CDD" id="cd04051">
    <property type="entry name" value="C2_SRC2_like"/>
    <property type="match status" value="2"/>
</dbReference>
<dbReference type="PROSITE" id="PS50004">
    <property type="entry name" value="C2"/>
    <property type="match status" value="1"/>
</dbReference>
<dbReference type="GO" id="GO:0006952">
    <property type="term" value="P:defense response"/>
    <property type="evidence" value="ECO:0007669"/>
    <property type="project" value="InterPro"/>
</dbReference>
<dbReference type="Gene3D" id="2.60.40.150">
    <property type="entry name" value="C2 domain"/>
    <property type="match status" value="2"/>
</dbReference>
<gene>
    <name evidence="2" type="ORF">CQW23_01543</name>
</gene>
<dbReference type="Pfam" id="PF00168">
    <property type="entry name" value="C2"/>
    <property type="match status" value="2"/>
</dbReference>
<evidence type="ECO:0000313" key="3">
    <source>
        <dbReference type="Proteomes" id="UP000224567"/>
    </source>
</evidence>
<dbReference type="InterPro" id="IPR044750">
    <property type="entry name" value="C2_SRC2/BAP"/>
</dbReference>
<feature type="domain" description="C2" evidence="1">
    <location>
        <begin position="1"/>
        <end position="114"/>
    </location>
</feature>
<sequence length="387" mass="42450">MKPSSSSSSSRLLEITVISGENLLDNRKQSVKKNAFVNIKAESSTCNAQTTKMDKEGGSFPMWNEKLIVDLPMHARHLTMEVQCKASSGIKTVGIAKVPTSDFTGGFLPEDYLHFLSYRLRDGKGEKNGIINFSLRVKNAPPQFSQSAGCAAAYSRQWTTAPVGMISSYNSSSGVVTEIMVISGENLLDNRKQSVKKNAFVNVKAEFSTCNIQTIKMDKEGGCFPTWNEKLIVDMPMHTRHLTMEVHCKTSSGIKTIGIAKIPTSDFIGGFFPEDYLQFLSYRLRNEKGEKNGIINFSLRVKNAPPLSSQSAGCAAAYSQQWKAPVAGTGSTYGVVTGMPVYPGSLPNSITDLMLCKLSRMDNKEDDRRDGPTSAFYRAPGLKWSLS</sequence>
<proteinExistence type="predicted"/>
<keyword evidence="3" id="KW-1185">Reference proteome</keyword>
<protein>
    <recommendedName>
        <fullName evidence="1">C2 domain-containing protein</fullName>
    </recommendedName>
</protein>
<dbReference type="AlphaFoldDB" id="A0A2G2XNY0"/>
<dbReference type="SMART" id="SM00239">
    <property type="entry name" value="C2"/>
    <property type="match status" value="2"/>
</dbReference>
<dbReference type="PANTHER" id="PTHR32246:SF17">
    <property type="entry name" value="BON1-ASSOCIATED PROTEIN 2"/>
    <property type="match status" value="1"/>
</dbReference>
<name>A0A2G2XNY0_CAPBA</name>
<dbReference type="InterPro" id="IPR000008">
    <property type="entry name" value="C2_dom"/>
</dbReference>